<comment type="caution">
    <text evidence="3">The sequence shown here is derived from an EMBL/GenBank/DDBJ whole genome shotgun (WGS) entry which is preliminary data.</text>
</comment>
<dbReference type="InterPro" id="IPR006175">
    <property type="entry name" value="YjgF/YER057c/UK114"/>
</dbReference>
<evidence type="ECO:0000313" key="4">
    <source>
        <dbReference type="Proteomes" id="UP001139353"/>
    </source>
</evidence>
<keyword evidence="2" id="KW-0732">Signal</keyword>
<evidence type="ECO:0008006" key="5">
    <source>
        <dbReference type="Google" id="ProtNLM"/>
    </source>
</evidence>
<dbReference type="GO" id="GO:0019239">
    <property type="term" value="F:deaminase activity"/>
    <property type="evidence" value="ECO:0007669"/>
    <property type="project" value="TreeGrafter"/>
</dbReference>
<dbReference type="Pfam" id="PF01042">
    <property type="entry name" value="Ribonuc_L-PSP"/>
    <property type="match status" value="1"/>
</dbReference>
<dbReference type="InterPro" id="IPR035959">
    <property type="entry name" value="RutC-like_sf"/>
</dbReference>
<dbReference type="PANTHER" id="PTHR11803:SF58">
    <property type="entry name" value="PROTEIN HMF1-RELATED"/>
    <property type="match status" value="1"/>
</dbReference>
<evidence type="ECO:0000256" key="2">
    <source>
        <dbReference type="SAM" id="SignalP"/>
    </source>
</evidence>
<keyword evidence="4" id="KW-1185">Reference proteome</keyword>
<dbReference type="GO" id="GO:0005829">
    <property type="term" value="C:cytosol"/>
    <property type="evidence" value="ECO:0007669"/>
    <property type="project" value="TreeGrafter"/>
</dbReference>
<evidence type="ECO:0000256" key="1">
    <source>
        <dbReference type="ARBA" id="ARBA00010552"/>
    </source>
</evidence>
<dbReference type="Gene3D" id="3.30.1330.40">
    <property type="entry name" value="RutC-like"/>
    <property type="match status" value="1"/>
</dbReference>
<evidence type="ECO:0000313" key="3">
    <source>
        <dbReference type="EMBL" id="MCK9684498.1"/>
    </source>
</evidence>
<dbReference type="Proteomes" id="UP001139353">
    <property type="component" value="Unassembled WGS sequence"/>
</dbReference>
<sequence length="161" mass="17420">MRVRSLAAGLLPLLLTLAHSAHAGARQEARVVMATDPAELRYQQEWGYASAVVSGDMVTLSGVVAGVRAGETDLRAGYVRAFERLGGILRDAGVSWDDVIDITSFHTDLTTQMPAIVAVKSQYIKPPYPTWTAIQVSRLIPDNGITEIKIVARKPREAAAH</sequence>
<reference evidence="3" key="1">
    <citation type="submission" date="2021-11" db="EMBL/GenBank/DDBJ databases">
        <title>BS-T2-15 a new species belonging to the Comamonadaceae family isolated from the soil of a French oak forest.</title>
        <authorList>
            <person name="Mieszkin S."/>
            <person name="Alain K."/>
        </authorList>
    </citation>
    <scope>NUCLEOTIDE SEQUENCE</scope>
    <source>
        <strain evidence="3">BS-T2-15</strain>
    </source>
</reference>
<protein>
    <recommendedName>
        <fullName evidence="5">RidA family protein</fullName>
    </recommendedName>
</protein>
<dbReference type="RefSeq" id="WP_275680525.1">
    <property type="nucleotide sequence ID" value="NZ_JAJLJH010000001.1"/>
</dbReference>
<dbReference type="EMBL" id="JAJLJH010000001">
    <property type="protein sequence ID" value="MCK9684498.1"/>
    <property type="molecule type" value="Genomic_DNA"/>
</dbReference>
<accession>A0A9X2BXF0</accession>
<gene>
    <name evidence="3" type="ORF">LPC04_02110</name>
</gene>
<organism evidence="3 4">
    <name type="scientific">Scleromatobacter humisilvae</name>
    <dbReference type="NCBI Taxonomy" id="2897159"/>
    <lineage>
        <taxon>Bacteria</taxon>
        <taxon>Pseudomonadati</taxon>
        <taxon>Pseudomonadota</taxon>
        <taxon>Betaproteobacteria</taxon>
        <taxon>Burkholderiales</taxon>
        <taxon>Sphaerotilaceae</taxon>
        <taxon>Scleromatobacter</taxon>
    </lineage>
</organism>
<name>A0A9X2BXF0_9BURK</name>
<feature type="signal peptide" evidence="2">
    <location>
        <begin position="1"/>
        <end position="23"/>
    </location>
</feature>
<dbReference type="SUPFAM" id="SSF55298">
    <property type="entry name" value="YjgF-like"/>
    <property type="match status" value="1"/>
</dbReference>
<proteinExistence type="inferred from homology"/>
<feature type="chain" id="PRO_5040846465" description="RidA family protein" evidence="2">
    <location>
        <begin position="24"/>
        <end position="161"/>
    </location>
</feature>
<dbReference type="AlphaFoldDB" id="A0A9X2BXF0"/>
<dbReference type="PANTHER" id="PTHR11803">
    <property type="entry name" value="2-IMINOBUTANOATE/2-IMINOPROPANOATE DEAMINASE RIDA"/>
    <property type="match status" value="1"/>
</dbReference>
<comment type="similarity">
    <text evidence="1">Belongs to the RutC family.</text>
</comment>